<dbReference type="Proteomes" id="UP000070069">
    <property type="component" value="Unassembled WGS sequence"/>
</dbReference>
<dbReference type="PATRIC" id="fig|203274.3.peg.89"/>
<keyword evidence="3" id="KW-0862">Zinc</keyword>
<evidence type="ECO:0000256" key="2">
    <source>
        <dbReference type="PIRSR" id="PIRSR001359-2"/>
    </source>
</evidence>
<dbReference type="EMBL" id="LTBM01000001">
    <property type="protein sequence ID" value="KXT29445.1"/>
    <property type="molecule type" value="Genomic_DNA"/>
</dbReference>
<sequence length="287" mass="32254">MYFYKEIIRKAFQKNYAIAQINVTNLEWIKATLEAAEELKSPIFVGVSEKSVKYMGGFGTVVAIIKELKKFYKISVPIILHLDHGSFKGSEKAIKAGFNSIMFDGSNYNFSINMSKTKQLIEICQKKNILIEAEIGCIGGEEEGIFREENIANPKECLKITKLGIDMLAIGIGNFHGQYPPDWLGLDFKILEQIKKETKQNIPLVLHGGTGIPDQMIKKAISLGIAKINVDTEFKMIFAKSIRKYIEDGKDLLKKGFEPIKLLKPSFLSIKKAIKNKLILFGSINQS</sequence>
<dbReference type="Proteomes" id="UP000249343">
    <property type="component" value="Unassembled WGS sequence"/>
</dbReference>
<feature type="binding site" evidence="2">
    <location>
        <begin position="229"/>
        <end position="232"/>
    </location>
    <ligand>
        <name>dihydroxyacetone phosphate</name>
        <dbReference type="ChEBI" id="CHEBI:57642"/>
    </ligand>
</feature>
<dbReference type="OrthoDB" id="9803995at2"/>
<dbReference type="PANTHER" id="PTHR30304">
    <property type="entry name" value="D-TAGATOSE-1,6-BISPHOSPHATE ALDOLASE"/>
    <property type="match status" value="1"/>
</dbReference>
<feature type="binding site" evidence="2">
    <location>
        <begin position="208"/>
        <end position="210"/>
    </location>
    <ligand>
        <name>dihydroxyacetone phosphate</name>
        <dbReference type="ChEBI" id="CHEBI:57642"/>
    </ligand>
</feature>
<feature type="binding site" evidence="3">
    <location>
        <position position="176"/>
    </location>
    <ligand>
        <name>Zn(2+)</name>
        <dbReference type="ChEBI" id="CHEBI:29105"/>
        <label>1</label>
        <note>catalytic</note>
    </ligand>
</feature>
<dbReference type="NCBIfam" id="TIGR00167">
    <property type="entry name" value="cbbA"/>
    <property type="match status" value="1"/>
</dbReference>
<proteinExistence type="predicted"/>
<dbReference type="EMBL" id="JHUK01000001">
    <property type="protein sequence ID" value="RAM58025.1"/>
    <property type="molecule type" value="Genomic_DNA"/>
</dbReference>
<feature type="binding site" evidence="3">
    <location>
        <position position="104"/>
    </location>
    <ligand>
        <name>Zn(2+)</name>
        <dbReference type="ChEBI" id="CHEBI:29105"/>
        <label>2</label>
    </ligand>
</feature>
<dbReference type="GO" id="GO:0016832">
    <property type="term" value="F:aldehyde-lyase activity"/>
    <property type="evidence" value="ECO:0007669"/>
    <property type="project" value="InterPro"/>
</dbReference>
<dbReference type="Gene3D" id="3.20.20.70">
    <property type="entry name" value="Aldolase class I"/>
    <property type="match status" value="1"/>
</dbReference>
<comment type="cofactor">
    <cofactor evidence="3">
        <name>Zn(2+)</name>
        <dbReference type="ChEBI" id="CHEBI:29105"/>
    </cofactor>
    <text evidence="3">Binds 2 Zn(2+) ions per subunit. One is catalytic and the other provides a structural contribution.</text>
</comment>
<feature type="binding site" evidence="3">
    <location>
        <position position="134"/>
    </location>
    <ligand>
        <name>Zn(2+)</name>
        <dbReference type="ChEBI" id="CHEBI:29105"/>
        <label>2</label>
    </ligand>
</feature>
<dbReference type="InterPro" id="IPR050246">
    <property type="entry name" value="Class_II_FBP_aldolase"/>
</dbReference>
<dbReference type="RefSeq" id="WP_066539908.1">
    <property type="nucleotide sequence ID" value="NZ_JHUK01000001.1"/>
</dbReference>
<evidence type="ECO:0000313" key="4">
    <source>
        <dbReference type="EMBL" id="KXT29445.1"/>
    </source>
</evidence>
<protein>
    <submittedName>
        <fullName evidence="5">Fructose-bisphosphate aldolase</fullName>
    </submittedName>
    <submittedName>
        <fullName evidence="4">Ketose-bisphosphate aldolase family protein</fullName>
    </submittedName>
</protein>
<dbReference type="InterPro" id="IPR000771">
    <property type="entry name" value="FBA_II"/>
</dbReference>
<dbReference type="SUPFAM" id="SSF51569">
    <property type="entry name" value="Aldolase"/>
    <property type="match status" value="1"/>
</dbReference>
<evidence type="ECO:0000313" key="7">
    <source>
        <dbReference type="Proteomes" id="UP000249343"/>
    </source>
</evidence>
<dbReference type="GO" id="GO:0005975">
    <property type="term" value="P:carbohydrate metabolic process"/>
    <property type="evidence" value="ECO:0007669"/>
    <property type="project" value="InterPro"/>
</dbReference>
<keyword evidence="7" id="KW-1185">Reference proteome</keyword>
<accession>A0A139JR53</accession>
<dbReference type="PROSITE" id="PS00806">
    <property type="entry name" value="ALDOLASE_CLASS_II_2"/>
    <property type="match status" value="1"/>
</dbReference>
<keyword evidence="3" id="KW-0479">Metal-binding</keyword>
<dbReference type="PANTHER" id="PTHR30304:SF0">
    <property type="entry name" value="D-TAGATOSE-1,6-BISPHOSPHATE ALDOLASE SUBUNIT GATY-RELATED"/>
    <property type="match status" value="1"/>
</dbReference>
<feature type="binding site" evidence="3">
    <location>
        <position position="207"/>
    </location>
    <ligand>
        <name>Zn(2+)</name>
        <dbReference type="ChEBI" id="CHEBI:29105"/>
        <label>1</label>
        <note>catalytic</note>
    </ligand>
</feature>
<reference evidence="4 6" key="2">
    <citation type="submission" date="2016-02" db="EMBL/GenBank/DDBJ databases">
        <title>A draft genome sequence of Candidatus Phytoplasma oryzae strain Mbita1, the causative agent of Napier Grass stunt disease in Kenya.</title>
        <authorList>
            <person name="Fischer A."/>
            <person name="Santa-Cruz I."/>
            <person name="Wambua L."/>
            <person name="Olds C."/>
            <person name="Midega C."/>
            <person name="Dickinson M."/>
            <person name="Kawicha P."/>
            <person name="Khan Z."/>
            <person name="Masiga D."/>
            <person name="Jores J."/>
            <person name="Bernd S."/>
        </authorList>
    </citation>
    <scope>NUCLEOTIDE SEQUENCE [LARGE SCALE GENOMIC DNA]</scope>
    <source>
        <strain evidence="4">Mbita1</strain>
    </source>
</reference>
<evidence type="ECO:0000313" key="5">
    <source>
        <dbReference type="EMBL" id="RAM58025.1"/>
    </source>
</evidence>
<dbReference type="Pfam" id="PF01116">
    <property type="entry name" value="F_bP_aldolase"/>
    <property type="match status" value="1"/>
</dbReference>
<dbReference type="InterPro" id="IPR013785">
    <property type="entry name" value="Aldolase_TIM"/>
</dbReference>
<reference evidence="5 7" key="1">
    <citation type="submission" date="2014-04" db="EMBL/GenBank/DDBJ databases">
        <title>Genome study of Napier grass stunt phytoplasma.</title>
        <authorList>
            <person name="Kawicha P."/>
            <person name="Dickinson M."/>
            <person name="Hodgetts J."/>
        </authorList>
    </citation>
    <scope>NUCLEOTIDE SEQUENCE [LARGE SCALE GENOMIC DNA]</scope>
    <source>
        <strain evidence="5 7">NGS-S10</strain>
    </source>
</reference>
<dbReference type="PROSITE" id="PS00602">
    <property type="entry name" value="ALDOLASE_CLASS_II_1"/>
    <property type="match status" value="1"/>
</dbReference>
<feature type="active site" description="Proton donor" evidence="1">
    <location>
        <position position="83"/>
    </location>
</feature>
<comment type="caution">
    <text evidence="4">The sequence shown here is derived from an EMBL/GenBank/DDBJ whole genome shotgun (WGS) entry which is preliminary data.</text>
</comment>
<dbReference type="AlphaFoldDB" id="A0A139JR53"/>
<evidence type="ECO:0000313" key="6">
    <source>
        <dbReference type="Proteomes" id="UP000070069"/>
    </source>
</evidence>
<dbReference type="GO" id="GO:0008270">
    <property type="term" value="F:zinc ion binding"/>
    <property type="evidence" value="ECO:0007669"/>
    <property type="project" value="InterPro"/>
</dbReference>
<dbReference type="PIRSF" id="PIRSF001359">
    <property type="entry name" value="F_bP_aldolase_II"/>
    <property type="match status" value="1"/>
</dbReference>
<feature type="binding site" evidence="3">
    <location>
        <position position="84"/>
    </location>
    <ligand>
        <name>Zn(2+)</name>
        <dbReference type="ChEBI" id="CHEBI:29105"/>
        <label>1</label>
        <note>catalytic</note>
    </ligand>
</feature>
<organism evidence="4 6">
    <name type="scientific">Candidatus Phytoplasma oryzae</name>
    <dbReference type="NCBI Taxonomy" id="203274"/>
    <lineage>
        <taxon>Bacteria</taxon>
        <taxon>Bacillati</taxon>
        <taxon>Mycoplasmatota</taxon>
        <taxon>Mollicutes</taxon>
        <taxon>Acholeplasmatales</taxon>
        <taxon>Acholeplasmataceae</taxon>
        <taxon>Candidatus Phytoplasma</taxon>
        <taxon>16SrXI (Rice yellow dwarf group)</taxon>
    </lineage>
</organism>
<evidence type="ECO:0000256" key="1">
    <source>
        <dbReference type="PIRSR" id="PIRSR001359-1"/>
    </source>
</evidence>
<name>A0A139JR53_9MOLU</name>
<feature type="binding site" evidence="2">
    <location>
        <position position="177"/>
    </location>
    <ligand>
        <name>dihydroxyacetone phosphate</name>
        <dbReference type="ChEBI" id="CHEBI:57642"/>
    </ligand>
</feature>
<evidence type="ECO:0000256" key="3">
    <source>
        <dbReference type="PIRSR" id="PIRSR001359-3"/>
    </source>
</evidence>
<gene>
    <name evidence="4" type="ORF">AXA84_0090</name>
    <name evidence="5" type="ORF">DH96_00515</name>
</gene>
<dbReference type="CDD" id="cd00947">
    <property type="entry name" value="TBP_aldolase_IIB"/>
    <property type="match status" value="1"/>
</dbReference>